<dbReference type="InterPro" id="IPR000719">
    <property type="entry name" value="Prot_kinase_dom"/>
</dbReference>
<feature type="domain" description="Protein kinase" evidence="3">
    <location>
        <begin position="1"/>
        <end position="335"/>
    </location>
</feature>
<dbReference type="InterPro" id="IPR001245">
    <property type="entry name" value="Ser-Thr/Tyr_kinase_cat_dom"/>
</dbReference>
<evidence type="ECO:0000259" key="3">
    <source>
        <dbReference type="PROSITE" id="PS50011"/>
    </source>
</evidence>
<dbReference type="PANTHER" id="PTHR27005:SF543">
    <property type="entry name" value="NON-FUNCTIONAL PSEUDOKINASE ZED1-LIKE"/>
    <property type="match status" value="1"/>
</dbReference>
<dbReference type="GO" id="GO:0004674">
    <property type="term" value="F:protein serine/threonine kinase activity"/>
    <property type="evidence" value="ECO:0007669"/>
    <property type="project" value="TreeGrafter"/>
</dbReference>
<evidence type="ECO:0000313" key="4">
    <source>
        <dbReference type="EMBL" id="KAG6645687.1"/>
    </source>
</evidence>
<dbReference type="EMBL" id="CM031816">
    <property type="protein sequence ID" value="KAG6645687.1"/>
    <property type="molecule type" value="Genomic_DNA"/>
</dbReference>
<proteinExistence type="predicted"/>
<dbReference type="PANTHER" id="PTHR27005">
    <property type="entry name" value="WALL-ASSOCIATED RECEPTOR KINASE-LIKE 21"/>
    <property type="match status" value="1"/>
</dbReference>
<dbReference type="GO" id="GO:0007166">
    <property type="term" value="P:cell surface receptor signaling pathway"/>
    <property type="evidence" value="ECO:0007669"/>
    <property type="project" value="InterPro"/>
</dbReference>
<gene>
    <name evidence="4" type="ORF">CIPAW_08G139200</name>
</gene>
<comment type="caution">
    <text evidence="4">The sequence shown here is derived from an EMBL/GenBank/DDBJ whole genome shotgun (WGS) entry which is preliminary data.</text>
</comment>
<sequence>MLRKQRERKRERERAFIENGGRVLEKLVSICNGKPIPIRTFSFAELSKTTNNFDPQLVIREVWPYQWCKGYLEGRTIFIKKAEDVDSKEKLFTDLAISAKVSAHKNVLKLVGCCLETRNVILVYEFAGKGTLRDLIVASNKEPLTWESRLRMAREIAHAISYLHTAFSRPIIHTDIGLHNIFIDCHGVPKLTGFSKSLIIPEGETHVRVDGHERECFWHPMREPCPYYRETRCITEKSDVYFFGATVLKILTGLSHHFYYRAIDNLKEALIEFRNCAINSVVDPVIMAGELRGAGVDQQFQAVRDLALRCLKEDPMERPTMVDATKELRRIEKFIL</sequence>
<dbReference type="Proteomes" id="UP000811609">
    <property type="component" value="Chromosome 8"/>
</dbReference>
<dbReference type="GO" id="GO:0005886">
    <property type="term" value="C:plasma membrane"/>
    <property type="evidence" value="ECO:0007669"/>
    <property type="project" value="TreeGrafter"/>
</dbReference>
<accession>A0A8T1PWC5</accession>
<reference evidence="4" key="1">
    <citation type="submission" date="2020-12" db="EMBL/GenBank/DDBJ databases">
        <title>WGS assembly of Carya illinoinensis cv. Pawnee.</title>
        <authorList>
            <person name="Platts A."/>
            <person name="Shu S."/>
            <person name="Wright S."/>
            <person name="Barry K."/>
            <person name="Edger P."/>
            <person name="Pires J.C."/>
            <person name="Schmutz J."/>
        </authorList>
    </citation>
    <scope>NUCLEOTIDE SEQUENCE</scope>
    <source>
        <tissue evidence="4">Leaf</tissue>
    </source>
</reference>
<evidence type="ECO:0000313" key="5">
    <source>
        <dbReference type="Proteomes" id="UP000811609"/>
    </source>
</evidence>
<dbReference type="GO" id="GO:0005524">
    <property type="term" value="F:ATP binding"/>
    <property type="evidence" value="ECO:0007669"/>
    <property type="project" value="UniProtKB-KW"/>
</dbReference>
<evidence type="ECO:0000256" key="1">
    <source>
        <dbReference type="ARBA" id="ARBA00022741"/>
    </source>
</evidence>
<dbReference type="InterPro" id="IPR045274">
    <property type="entry name" value="WAK-like"/>
</dbReference>
<keyword evidence="2" id="KW-0067">ATP-binding</keyword>
<name>A0A8T1PWC5_CARIL</name>
<evidence type="ECO:0000256" key="2">
    <source>
        <dbReference type="ARBA" id="ARBA00022840"/>
    </source>
</evidence>
<dbReference type="Pfam" id="PF07714">
    <property type="entry name" value="PK_Tyr_Ser-Thr"/>
    <property type="match status" value="1"/>
</dbReference>
<protein>
    <recommendedName>
        <fullName evidence="3">Protein kinase domain-containing protein</fullName>
    </recommendedName>
</protein>
<dbReference type="PROSITE" id="PS50011">
    <property type="entry name" value="PROTEIN_KINASE_DOM"/>
    <property type="match status" value="1"/>
</dbReference>
<organism evidence="4 5">
    <name type="scientific">Carya illinoinensis</name>
    <name type="common">Pecan</name>
    <dbReference type="NCBI Taxonomy" id="32201"/>
    <lineage>
        <taxon>Eukaryota</taxon>
        <taxon>Viridiplantae</taxon>
        <taxon>Streptophyta</taxon>
        <taxon>Embryophyta</taxon>
        <taxon>Tracheophyta</taxon>
        <taxon>Spermatophyta</taxon>
        <taxon>Magnoliopsida</taxon>
        <taxon>eudicotyledons</taxon>
        <taxon>Gunneridae</taxon>
        <taxon>Pentapetalae</taxon>
        <taxon>rosids</taxon>
        <taxon>fabids</taxon>
        <taxon>Fagales</taxon>
        <taxon>Juglandaceae</taxon>
        <taxon>Carya</taxon>
    </lineage>
</organism>
<keyword evidence="5" id="KW-1185">Reference proteome</keyword>
<dbReference type="AlphaFoldDB" id="A0A8T1PWC5"/>
<keyword evidence="1" id="KW-0547">Nucleotide-binding</keyword>